<dbReference type="InterPro" id="IPR012341">
    <property type="entry name" value="6hp_glycosidase-like_sf"/>
</dbReference>
<keyword evidence="10" id="KW-0378">Hydrolase</keyword>
<dbReference type="InterPro" id="IPR005196">
    <property type="entry name" value="Glyco_hydro_65_N"/>
</dbReference>
<dbReference type="InterPro" id="IPR005194">
    <property type="entry name" value="Glyco_hydro_65_C"/>
</dbReference>
<dbReference type="InterPro" id="IPR005195">
    <property type="entry name" value="Glyco_hydro_65_M"/>
</dbReference>
<evidence type="ECO:0000259" key="7">
    <source>
        <dbReference type="Pfam" id="PF03632"/>
    </source>
</evidence>
<evidence type="ECO:0000256" key="4">
    <source>
        <dbReference type="ARBA" id="ARBA00023295"/>
    </source>
</evidence>
<dbReference type="PIRSF" id="PIRSF036289">
    <property type="entry name" value="Glycosyl_hydrolase_malt_phosph"/>
    <property type="match status" value="1"/>
</dbReference>
<dbReference type="EMBL" id="VCKW01000008">
    <property type="protein sequence ID" value="TMR06838.1"/>
    <property type="molecule type" value="Genomic_DNA"/>
</dbReference>
<evidence type="ECO:0000259" key="8">
    <source>
        <dbReference type="Pfam" id="PF03633"/>
    </source>
</evidence>
<dbReference type="InterPro" id="IPR008928">
    <property type="entry name" value="6-hairpin_glycosidase_sf"/>
</dbReference>
<dbReference type="AlphaFoldDB" id="A0A5C4JJ96"/>
<dbReference type="InterPro" id="IPR011013">
    <property type="entry name" value="Gal_mutarotase_sf_dom"/>
</dbReference>
<keyword evidence="4" id="KW-0326">Glycosidase</keyword>
<evidence type="ECO:0000256" key="3">
    <source>
        <dbReference type="ARBA" id="ARBA00022679"/>
    </source>
</evidence>
<keyword evidence="3" id="KW-0808">Transferase</keyword>
<dbReference type="GO" id="GO:0016757">
    <property type="term" value="F:glycosyltransferase activity"/>
    <property type="evidence" value="ECO:0007669"/>
    <property type="project" value="UniProtKB-KW"/>
</dbReference>
<evidence type="ECO:0000256" key="5">
    <source>
        <dbReference type="PIRSR" id="PIRSR036289-50"/>
    </source>
</evidence>
<feature type="domain" description="Glycoside hydrolase family 65 central catalytic" evidence="7">
    <location>
        <begin position="317"/>
        <end position="711"/>
    </location>
</feature>
<dbReference type="InterPro" id="IPR037018">
    <property type="entry name" value="GH65_N"/>
</dbReference>
<evidence type="ECO:0000259" key="9">
    <source>
        <dbReference type="Pfam" id="PF03636"/>
    </source>
</evidence>
<gene>
    <name evidence="10" type="ORF">ETD83_02845</name>
</gene>
<comment type="caution">
    <text evidence="10">The sequence shown here is derived from an EMBL/GenBank/DDBJ whole genome shotgun (WGS) entry which is preliminary data.</text>
</comment>
<keyword evidence="2" id="KW-0328">Glycosyltransferase</keyword>
<evidence type="ECO:0000256" key="2">
    <source>
        <dbReference type="ARBA" id="ARBA00022676"/>
    </source>
</evidence>
<dbReference type="GO" id="GO:0030246">
    <property type="term" value="F:carbohydrate binding"/>
    <property type="evidence" value="ECO:0007669"/>
    <property type="project" value="InterPro"/>
</dbReference>
<organism evidence="10 11">
    <name type="scientific">Actinomadura soli</name>
    <dbReference type="NCBI Taxonomy" id="2508997"/>
    <lineage>
        <taxon>Bacteria</taxon>
        <taxon>Bacillati</taxon>
        <taxon>Actinomycetota</taxon>
        <taxon>Actinomycetes</taxon>
        <taxon>Streptosporangiales</taxon>
        <taxon>Thermomonosporaceae</taxon>
        <taxon>Actinomadura</taxon>
    </lineage>
</organism>
<dbReference type="Gene3D" id="2.60.420.10">
    <property type="entry name" value="Maltose phosphorylase, domain 3"/>
    <property type="match status" value="1"/>
</dbReference>
<feature type="domain" description="Glycoside hydrolase family 65 C-terminal" evidence="8">
    <location>
        <begin position="722"/>
        <end position="778"/>
    </location>
</feature>
<dbReference type="GO" id="GO:0005975">
    <property type="term" value="P:carbohydrate metabolic process"/>
    <property type="evidence" value="ECO:0007669"/>
    <property type="project" value="InterPro"/>
</dbReference>
<dbReference type="PANTHER" id="PTHR11051:SF8">
    <property type="entry name" value="PROTEIN-GLUCOSYLGALACTOSYLHYDROXYLYSINE GLUCOSIDASE"/>
    <property type="match status" value="1"/>
</dbReference>
<evidence type="ECO:0000313" key="11">
    <source>
        <dbReference type="Proteomes" id="UP000309174"/>
    </source>
</evidence>
<accession>A0A5C4JJ96</accession>
<evidence type="ECO:0000256" key="1">
    <source>
        <dbReference type="ARBA" id="ARBA00006768"/>
    </source>
</evidence>
<evidence type="ECO:0000256" key="6">
    <source>
        <dbReference type="PIRSR" id="PIRSR036289-51"/>
    </source>
</evidence>
<dbReference type="PANTHER" id="PTHR11051">
    <property type="entry name" value="GLYCOSYL HYDROLASE-RELATED"/>
    <property type="match status" value="1"/>
</dbReference>
<sequence>MNRWILAYDGYDPETEGLREALCTLGNGCFATRGAGPESSADGVHYPGTYVAGCYDRLAAEIGGRPDDNADLVNMPNWLALTFRAEDGEWFDPDAALSEDRLLSYRQELDLRRGVLTRLVRVRDRAGRTFRLAQRRIVSMDDPHLAALETTIVAEDWSGRLQIRSALDGRVVNAGVERYRNLPGTHLIREKPAPQSDPELLLLRTSTISSKIGIAMAARTRTSVPAESAYLVDDGWAAHDLDVTVRASAPVTVEKVAAVFTSRDRVVEECGQAALEAAARAGGFDSLLERHTIAWTRLWRRCQLSVDHVEVQRILNLHIFHLLQTVSEHSVDLDVGVPARGLHGEAYRGHVFWDELFILPFLTMRFPEIARALLMYRWRRLPAARRAAAAAGRRGAMYPWQSAADGREETQRVHLNPRSGRWLPDHTHLQRHVGLTIAHNVWRFYEATGDVEFLAEYGAEIMLEVARFFADLAVYERSTDRYRIRGVMGPDEYHDAYPGRDEPGLDDNAYTNVLAVWMLRRALDALAALPEERCAELQERLALTREEITRFEDVARKMYVPFHDGVISQFDGYADLEEFDWTGYRGRYGDIRRLDRILEAEDDSPNRYKASKQADVLMLFYVLSPDELDDVLRRLGYEHGPALAARTIDYYLPRTCDGSTLSSLVHAWILAHTDGDEAWKIFLETLFSDLADAQHGTTAEGVHLGAMAGTVDLVQRCHAGISTRGGTLRLEPRLPPAAGELCLGLRYRGHWGIDLSCRQDLIRVALRPGAASPVHISYGTEDIEIQPGASWQSHLRNGKPARRGG</sequence>
<dbReference type="FunFam" id="1.50.10.10:FF:000053">
    <property type="entry name" value="Putative glycosyl hydrolase"/>
    <property type="match status" value="1"/>
</dbReference>
<feature type="binding site" evidence="6">
    <location>
        <begin position="353"/>
        <end position="354"/>
    </location>
    <ligand>
        <name>substrate</name>
    </ligand>
</feature>
<keyword evidence="11" id="KW-1185">Reference proteome</keyword>
<comment type="similarity">
    <text evidence="1">Belongs to the glycosyl hydrolase 65 family.</text>
</comment>
<dbReference type="Pfam" id="PF03633">
    <property type="entry name" value="Glyco_hydro_65C"/>
    <property type="match status" value="1"/>
</dbReference>
<name>A0A5C4JJ96_9ACTN</name>
<dbReference type="Pfam" id="PF03632">
    <property type="entry name" value="Glyco_hydro_65m"/>
    <property type="match status" value="1"/>
</dbReference>
<protein>
    <submittedName>
        <fullName evidence="10">Glycoside hydrolase family 65 protein</fullName>
    </submittedName>
</protein>
<feature type="domain" description="Glycoside hydrolase family 65 N-terminal" evidence="9">
    <location>
        <begin position="8"/>
        <end position="263"/>
    </location>
</feature>
<reference evidence="10 11" key="1">
    <citation type="submission" date="2019-05" db="EMBL/GenBank/DDBJ databases">
        <title>Draft genome sequence of Actinomadura sp. 14C53.</title>
        <authorList>
            <person name="Saricaoglu S."/>
            <person name="Isik K."/>
        </authorList>
    </citation>
    <scope>NUCLEOTIDE SEQUENCE [LARGE SCALE GENOMIC DNA]</scope>
    <source>
        <strain evidence="10 11">14C53</strain>
    </source>
</reference>
<dbReference type="Gene3D" id="1.50.10.10">
    <property type="match status" value="1"/>
</dbReference>
<dbReference type="GO" id="GO:0004553">
    <property type="term" value="F:hydrolase activity, hydrolyzing O-glycosyl compounds"/>
    <property type="evidence" value="ECO:0007669"/>
    <property type="project" value="TreeGrafter"/>
</dbReference>
<dbReference type="SUPFAM" id="SSF74650">
    <property type="entry name" value="Galactose mutarotase-like"/>
    <property type="match status" value="1"/>
</dbReference>
<dbReference type="Gene3D" id="2.70.98.40">
    <property type="entry name" value="Glycoside hydrolase, family 65, N-terminal domain"/>
    <property type="match status" value="1"/>
</dbReference>
<dbReference type="SUPFAM" id="SSF48208">
    <property type="entry name" value="Six-hairpin glycosidases"/>
    <property type="match status" value="1"/>
</dbReference>
<dbReference type="InterPro" id="IPR017045">
    <property type="entry name" value="Malt_Pase/Glycosyl_Hdrlase"/>
</dbReference>
<dbReference type="Pfam" id="PF03636">
    <property type="entry name" value="Glyco_hydro_65N"/>
    <property type="match status" value="1"/>
</dbReference>
<dbReference type="OrthoDB" id="9816160at2"/>
<dbReference type="RefSeq" id="WP_138643455.1">
    <property type="nucleotide sequence ID" value="NZ_VCKW01000008.1"/>
</dbReference>
<feature type="binding site" evidence="6">
    <location>
        <begin position="612"/>
        <end position="613"/>
    </location>
    <ligand>
        <name>substrate</name>
    </ligand>
</feature>
<evidence type="ECO:0000313" key="10">
    <source>
        <dbReference type="EMBL" id="TMR06838.1"/>
    </source>
</evidence>
<feature type="active site" description="Proton donor" evidence="5">
    <location>
        <position position="492"/>
    </location>
</feature>
<dbReference type="Proteomes" id="UP000309174">
    <property type="component" value="Unassembled WGS sequence"/>
</dbReference>
<proteinExistence type="inferred from homology"/>